<dbReference type="PANTHER" id="PTHR36978:SF4">
    <property type="entry name" value="P-LOOP CONTAINING NUCLEOSIDE TRIPHOSPHATE HYDROLASE PROTEIN"/>
    <property type="match status" value="1"/>
</dbReference>
<reference evidence="2" key="1">
    <citation type="submission" date="2020-06" db="EMBL/GenBank/DDBJ databases">
        <authorList>
            <consortium name="Plant Systems Biology data submission"/>
        </authorList>
    </citation>
    <scope>NUCLEOTIDE SEQUENCE</scope>
    <source>
        <strain evidence="2">D6</strain>
    </source>
</reference>
<dbReference type="Pfam" id="PF17784">
    <property type="entry name" value="Sulfotransfer_4"/>
    <property type="match status" value="1"/>
</dbReference>
<name>A0A9N8D721_9STRA</name>
<evidence type="ECO:0000313" key="2">
    <source>
        <dbReference type="EMBL" id="CAB9496341.1"/>
    </source>
</evidence>
<evidence type="ECO:0000256" key="1">
    <source>
        <dbReference type="SAM" id="Phobius"/>
    </source>
</evidence>
<keyword evidence="3" id="KW-1185">Reference proteome</keyword>
<dbReference type="OrthoDB" id="47942at2759"/>
<protein>
    <recommendedName>
        <fullName evidence="4">Sulfotransferase</fullName>
    </recommendedName>
</protein>
<dbReference type="Proteomes" id="UP001153069">
    <property type="component" value="Unassembled WGS sequence"/>
</dbReference>
<evidence type="ECO:0008006" key="4">
    <source>
        <dbReference type="Google" id="ProtNLM"/>
    </source>
</evidence>
<feature type="transmembrane region" description="Helical" evidence="1">
    <location>
        <begin position="20"/>
        <end position="41"/>
    </location>
</feature>
<keyword evidence="1" id="KW-0812">Transmembrane</keyword>
<keyword evidence="1" id="KW-0472">Membrane</keyword>
<dbReference type="InterPro" id="IPR040632">
    <property type="entry name" value="Sulfotransfer_4"/>
</dbReference>
<gene>
    <name evidence="2" type="ORF">SEMRO_4_G003160.1</name>
</gene>
<dbReference type="InterPro" id="IPR027417">
    <property type="entry name" value="P-loop_NTPase"/>
</dbReference>
<dbReference type="Gene3D" id="3.40.50.300">
    <property type="entry name" value="P-loop containing nucleotide triphosphate hydrolases"/>
    <property type="match status" value="1"/>
</dbReference>
<proteinExistence type="predicted"/>
<dbReference type="SUPFAM" id="SSF52540">
    <property type="entry name" value="P-loop containing nucleoside triphosphate hydrolases"/>
    <property type="match status" value="1"/>
</dbReference>
<evidence type="ECO:0000313" key="3">
    <source>
        <dbReference type="Proteomes" id="UP001153069"/>
    </source>
</evidence>
<comment type="caution">
    <text evidence="2">The sequence shown here is derived from an EMBL/GenBank/DDBJ whole genome shotgun (WGS) entry which is preliminary data.</text>
</comment>
<organism evidence="2 3">
    <name type="scientific">Seminavis robusta</name>
    <dbReference type="NCBI Taxonomy" id="568900"/>
    <lineage>
        <taxon>Eukaryota</taxon>
        <taxon>Sar</taxon>
        <taxon>Stramenopiles</taxon>
        <taxon>Ochrophyta</taxon>
        <taxon>Bacillariophyta</taxon>
        <taxon>Bacillariophyceae</taxon>
        <taxon>Bacillariophycidae</taxon>
        <taxon>Naviculales</taxon>
        <taxon>Naviculaceae</taxon>
        <taxon>Seminavis</taxon>
    </lineage>
</organism>
<dbReference type="AlphaFoldDB" id="A0A9N8D721"/>
<dbReference type="PANTHER" id="PTHR36978">
    <property type="entry name" value="P-LOOP CONTAINING NUCLEOTIDE TRIPHOSPHATE HYDROLASE"/>
    <property type="match status" value="1"/>
</dbReference>
<accession>A0A9N8D721</accession>
<dbReference type="EMBL" id="CAICTM010000004">
    <property type="protein sequence ID" value="CAB9496341.1"/>
    <property type="molecule type" value="Genomic_DNA"/>
</dbReference>
<keyword evidence="1" id="KW-1133">Transmembrane helix</keyword>
<sequence length="295" mass="32837">MKIKRVGFGRDAKGKPRIKVPIPVALFFLGLLAMLATRVLFISDSTPSAGITTDGILFQTAPSSPGTSVKLKVPTPVLVPSLPKSGTTSIWKYFLCGLGKGQAAHQWGSIANGTAQVRLGKCFQANIKKHRPLLQGCGDSYKVWTDAGFLSPGSCFYPSIHGGLEALYESYPQATILNIVRNTDAWVNSTSEFNNLWTRWGEKCDKFPGPKATREDYTKFYDGHTEMIRQFAKEHPSMTYLEIPLESPDTGKMLEEATGVNQSCWLNSRTMKGRRARPYLKKLREMEKQWQVKAP</sequence>